<keyword evidence="1" id="KW-0547">Nucleotide-binding</keyword>
<dbReference type="InterPro" id="IPR003593">
    <property type="entry name" value="AAA+_ATPase"/>
</dbReference>
<evidence type="ECO:0000256" key="1">
    <source>
        <dbReference type="ARBA" id="ARBA00022741"/>
    </source>
</evidence>
<dbReference type="InterPro" id="IPR017871">
    <property type="entry name" value="ABC_transporter-like_CS"/>
</dbReference>
<dbReference type="InterPro" id="IPR027417">
    <property type="entry name" value="P-loop_NTPase"/>
</dbReference>
<keyword evidence="5" id="KW-1185">Reference proteome</keyword>
<proteinExistence type="predicted"/>
<evidence type="ECO:0000256" key="2">
    <source>
        <dbReference type="ARBA" id="ARBA00022840"/>
    </source>
</evidence>
<dbReference type="PROSITE" id="PS50893">
    <property type="entry name" value="ABC_TRANSPORTER_2"/>
    <property type="match status" value="1"/>
</dbReference>
<dbReference type="PANTHER" id="PTHR24220">
    <property type="entry name" value="IMPORT ATP-BINDING PROTEIN"/>
    <property type="match status" value="1"/>
</dbReference>
<dbReference type="GO" id="GO:0016887">
    <property type="term" value="F:ATP hydrolysis activity"/>
    <property type="evidence" value="ECO:0007669"/>
    <property type="project" value="InterPro"/>
</dbReference>
<dbReference type="SMART" id="SM00382">
    <property type="entry name" value="AAA"/>
    <property type="match status" value="1"/>
</dbReference>
<dbReference type="Proteomes" id="UP000182932">
    <property type="component" value="Unassembled WGS sequence"/>
</dbReference>
<dbReference type="GO" id="GO:0005524">
    <property type="term" value="F:ATP binding"/>
    <property type="evidence" value="ECO:0007669"/>
    <property type="project" value="UniProtKB-KW"/>
</dbReference>
<sequence>MSPAVQIDDLSFAHPGSDLPALERISLLVPTGESVALLGPSGAGKTTLLALLDGRLRGWQGRTSVLGASLDPDRPPLRARRPDTGFVFQEFALVERSTVLRNVLNGRLGRMSPLRALMGSSTSHDLETALAALADCGIADLAERRVDSLSGGQRQRVAIARCLAQEPRLILADEPVSSLDPARAAEVLTLLTGAARARGATALFSSHQPDLARRFAQRIVGISGGRIVFDVPTFDLSEEATANLYRDTARMPGVGLRAVS</sequence>
<dbReference type="AlphaFoldDB" id="A0A975ZR68"/>
<name>A0A975ZR68_9RHOB</name>
<accession>A0A975ZR68</accession>
<protein>
    <submittedName>
        <fullName evidence="4">Phosphonate transport system ATP-binding protein</fullName>
    </submittedName>
</protein>
<gene>
    <name evidence="4" type="ORF">SAMN04487940_14111</name>
</gene>
<dbReference type="SUPFAM" id="SSF52540">
    <property type="entry name" value="P-loop containing nucleoside triphosphate hydrolases"/>
    <property type="match status" value="1"/>
</dbReference>
<dbReference type="Pfam" id="PF00005">
    <property type="entry name" value="ABC_tran"/>
    <property type="match status" value="1"/>
</dbReference>
<comment type="caution">
    <text evidence="4">The sequence shown here is derived from an EMBL/GenBank/DDBJ whole genome shotgun (WGS) entry which is preliminary data.</text>
</comment>
<dbReference type="InterPro" id="IPR003439">
    <property type="entry name" value="ABC_transporter-like_ATP-bd"/>
</dbReference>
<evidence type="ECO:0000313" key="4">
    <source>
        <dbReference type="EMBL" id="SEK11739.1"/>
    </source>
</evidence>
<dbReference type="GO" id="GO:0005886">
    <property type="term" value="C:plasma membrane"/>
    <property type="evidence" value="ECO:0007669"/>
    <property type="project" value="TreeGrafter"/>
</dbReference>
<dbReference type="EMBL" id="FNYY01000041">
    <property type="protein sequence ID" value="SEK11739.1"/>
    <property type="molecule type" value="Genomic_DNA"/>
</dbReference>
<feature type="domain" description="ABC transporter" evidence="3">
    <location>
        <begin position="5"/>
        <end position="249"/>
    </location>
</feature>
<evidence type="ECO:0000313" key="5">
    <source>
        <dbReference type="Proteomes" id="UP000182932"/>
    </source>
</evidence>
<reference evidence="4 5" key="1">
    <citation type="submission" date="2016-10" db="EMBL/GenBank/DDBJ databases">
        <authorList>
            <person name="Varghese N."/>
            <person name="Submissions S."/>
        </authorList>
    </citation>
    <scope>NUCLEOTIDE SEQUENCE [LARGE SCALE GENOMIC DNA]</scope>
    <source>
        <strain evidence="4 5">FF3</strain>
    </source>
</reference>
<dbReference type="InterPro" id="IPR015854">
    <property type="entry name" value="ABC_transpr_LolD-like"/>
</dbReference>
<dbReference type="Gene3D" id="3.40.50.300">
    <property type="entry name" value="P-loop containing nucleotide triphosphate hydrolases"/>
    <property type="match status" value="1"/>
</dbReference>
<dbReference type="PROSITE" id="PS00211">
    <property type="entry name" value="ABC_TRANSPORTER_1"/>
    <property type="match status" value="1"/>
</dbReference>
<dbReference type="PANTHER" id="PTHR24220:SF659">
    <property type="entry name" value="TRANSPORTER, PUTATIVE-RELATED"/>
    <property type="match status" value="1"/>
</dbReference>
<evidence type="ECO:0000259" key="3">
    <source>
        <dbReference type="PROSITE" id="PS50893"/>
    </source>
</evidence>
<keyword evidence="2 4" id="KW-0067">ATP-binding</keyword>
<dbReference type="GO" id="GO:0022857">
    <property type="term" value="F:transmembrane transporter activity"/>
    <property type="evidence" value="ECO:0007669"/>
    <property type="project" value="TreeGrafter"/>
</dbReference>
<organism evidence="4 5">
    <name type="scientific">Marinovum algicola</name>
    <dbReference type="NCBI Taxonomy" id="42444"/>
    <lineage>
        <taxon>Bacteria</taxon>
        <taxon>Pseudomonadati</taxon>
        <taxon>Pseudomonadota</taxon>
        <taxon>Alphaproteobacteria</taxon>
        <taxon>Rhodobacterales</taxon>
        <taxon>Roseobacteraceae</taxon>
        <taxon>Marinovum</taxon>
    </lineage>
</organism>